<dbReference type="SMART" id="SM00382">
    <property type="entry name" value="AAA"/>
    <property type="match status" value="2"/>
</dbReference>
<feature type="domain" description="ABC transporter" evidence="11">
    <location>
        <begin position="620"/>
        <end position="851"/>
    </location>
</feature>
<dbReference type="CDD" id="cd18604">
    <property type="entry name" value="ABC_6TM_VMR1_D2_like"/>
    <property type="match status" value="1"/>
</dbReference>
<evidence type="ECO:0000256" key="3">
    <source>
        <dbReference type="ARBA" id="ARBA00022692"/>
    </source>
</evidence>
<keyword evidence="14" id="KW-1185">Reference proteome</keyword>
<organism evidence="13 14">
    <name type="scientific">Lachancea fermentati</name>
    <name type="common">Zygosaccharomyces fermentati</name>
    <dbReference type="NCBI Taxonomy" id="4955"/>
    <lineage>
        <taxon>Eukaryota</taxon>
        <taxon>Fungi</taxon>
        <taxon>Dikarya</taxon>
        <taxon>Ascomycota</taxon>
        <taxon>Saccharomycotina</taxon>
        <taxon>Saccharomycetes</taxon>
        <taxon>Saccharomycetales</taxon>
        <taxon>Saccharomycetaceae</taxon>
        <taxon>Lachancea</taxon>
    </lineage>
</organism>
<feature type="transmembrane region" description="Helical" evidence="10">
    <location>
        <begin position="131"/>
        <end position="148"/>
    </location>
</feature>
<dbReference type="FunFam" id="3.40.50.300:FF:001172">
    <property type="entry name" value="Cystic fibrosis transmembrane conductance regulator"/>
    <property type="match status" value="1"/>
</dbReference>
<dbReference type="FunFam" id="1.20.1560.10:FF:000013">
    <property type="entry name" value="ABC transporter C family member 2"/>
    <property type="match status" value="1"/>
</dbReference>
<dbReference type="SUPFAM" id="SSF90123">
    <property type="entry name" value="ABC transporter transmembrane region"/>
    <property type="match status" value="2"/>
</dbReference>
<dbReference type="Gene3D" id="1.20.1560.10">
    <property type="entry name" value="ABC transporter type 1, transmembrane domain"/>
    <property type="match status" value="2"/>
</dbReference>
<keyword evidence="6" id="KW-0067">ATP-binding</keyword>
<keyword evidence="4" id="KW-0677">Repeat</keyword>
<dbReference type="Pfam" id="PF00005">
    <property type="entry name" value="ABC_tran"/>
    <property type="match status" value="2"/>
</dbReference>
<feature type="transmembrane region" description="Helical" evidence="10">
    <location>
        <begin position="20"/>
        <end position="41"/>
    </location>
</feature>
<evidence type="ECO:0000259" key="12">
    <source>
        <dbReference type="PROSITE" id="PS50929"/>
    </source>
</evidence>
<reference evidence="14" key="1">
    <citation type="submission" date="2016-03" db="EMBL/GenBank/DDBJ databases">
        <authorList>
            <person name="Devillers H."/>
        </authorList>
    </citation>
    <scope>NUCLEOTIDE SEQUENCE [LARGE SCALE GENOMIC DNA]</scope>
</reference>
<dbReference type="InterPro" id="IPR003439">
    <property type="entry name" value="ABC_transporter-like_ATP-bd"/>
</dbReference>
<keyword evidence="7 10" id="KW-1133">Transmembrane helix</keyword>
<dbReference type="GO" id="GO:0016887">
    <property type="term" value="F:ATP hydrolysis activity"/>
    <property type="evidence" value="ECO:0007669"/>
    <property type="project" value="InterPro"/>
</dbReference>
<evidence type="ECO:0000259" key="11">
    <source>
        <dbReference type="PROSITE" id="PS50893"/>
    </source>
</evidence>
<feature type="domain" description="ABC transporter" evidence="11">
    <location>
        <begin position="1217"/>
        <end position="1453"/>
    </location>
</feature>
<dbReference type="Proteomes" id="UP000190831">
    <property type="component" value="Chromosome E"/>
</dbReference>
<dbReference type="EMBL" id="LT598488">
    <property type="protein sequence ID" value="SCW01463.1"/>
    <property type="molecule type" value="Genomic_DNA"/>
</dbReference>
<feature type="transmembrane region" description="Helical" evidence="10">
    <location>
        <begin position="886"/>
        <end position="910"/>
    </location>
</feature>
<feature type="transmembrane region" description="Helical" evidence="10">
    <location>
        <begin position="447"/>
        <end position="464"/>
    </location>
</feature>
<comment type="subcellular location">
    <subcellularLocation>
        <location evidence="1">Membrane</location>
        <topology evidence="1">Multi-pass membrane protein</topology>
    </subcellularLocation>
</comment>
<dbReference type="GO" id="GO:0140359">
    <property type="term" value="F:ABC-type transporter activity"/>
    <property type="evidence" value="ECO:0007669"/>
    <property type="project" value="InterPro"/>
</dbReference>
<feature type="transmembrane region" description="Helical" evidence="10">
    <location>
        <begin position="940"/>
        <end position="965"/>
    </location>
</feature>
<dbReference type="InterPro" id="IPR003593">
    <property type="entry name" value="AAA+_ATPase"/>
</dbReference>
<dbReference type="InterPro" id="IPR027417">
    <property type="entry name" value="P-loop_NTPase"/>
</dbReference>
<feature type="transmembrane region" description="Helical" evidence="10">
    <location>
        <begin position="1042"/>
        <end position="1062"/>
    </location>
</feature>
<keyword evidence="2" id="KW-0813">Transport</keyword>
<dbReference type="InterPro" id="IPR011527">
    <property type="entry name" value="ABC1_TM_dom"/>
</dbReference>
<accession>A0A1G4MC89</accession>
<dbReference type="CDD" id="cd03244">
    <property type="entry name" value="ABCC_MRP_domain2"/>
    <property type="match status" value="1"/>
</dbReference>
<dbReference type="PANTHER" id="PTHR24223">
    <property type="entry name" value="ATP-BINDING CASSETTE SUB-FAMILY C"/>
    <property type="match status" value="1"/>
</dbReference>
<dbReference type="GO" id="GO:0000329">
    <property type="term" value="C:fungal-type vacuole membrane"/>
    <property type="evidence" value="ECO:0007669"/>
    <property type="project" value="TreeGrafter"/>
</dbReference>
<evidence type="ECO:0000256" key="1">
    <source>
        <dbReference type="ARBA" id="ARBA00004141"/>
    </source>
</evidence>
<feature type="transmembrane region" description="Helical" evidence="10">
    <location>
        <begin position="1014"/>
        <end position="1036"/>
    </location>
</feature>
<keyword evidence="8 10" id="KW-0472">Membrane</keyword>
<name>A0A1G4MC89_LACFM</name>
<evidence type="ECO:0000256" key="9">
    <source>
        <dbReference type="ARBA" id="ARBA00023180"/>
    </source>
</evidence>
<feature type="transmembrane region" description="Helical" evidence="10">
    <location>
        <begin position="340"/>
        <end position="358"/>
    </location>
</feature>
<dbReference type="Pfam" id="PF00664">
    <property type="entry name" value="ABC_membrane"/>
    <property type="match status" value="2"/>
</dbReference>
<dbReference type="OMA" id="NPWMING"/>
<evidence type="ECO:0000256" key="2">
    <source>
        <dbReference type="ARBA" id="ARBA00022448"/>
    </source>
</evidence>
<evidence type="ECO:0000313" key="13">
    <source>
        <dbReference type="EMBL" id="SCW01463.1"/>
    </source>
</evidence>
<feature type="transmembrane region" description="Helical" evidence="10">
    <location>
        <begin position="526"/>
        <end position="553"/>
    </location>
</feature>
<dbReference type="InterPro" id="IPR050173">
    <property type="entry name" value="ABC_transporter_C-like"/>
</dbReference>
<feature type="transmembrane region" description="Helical" evidence="10">
    <location>
        <begin position="202"/>
        <end position="222"/>
    </location>
</feature>
<dbReference type="PROSITE" id="PS00211">
    <property type="entry name" value="ABC_TRANSPORTER_1"/>
    <property type="match status" value="1"/>
</dbReference>
<evidence type="ECO:0000256" key="10">
    <source>
        <dbReference type="SAM" id="Phobius"/>
    </source>
</evidence>
<dbReference type="InterPro" id="IPR017871">
    <property type="entry name" value="ABC_transporter-like_CS"/>
</dbReference>
<feature type="transmembrane region" description="Helical" evidence="10">
    <location>
        <begin position="160"/>
        <end position="182"/>
    </location>
</feature>
<feature type="transmembrane region" description="Helical" evidence="10">
    <location>
        <begin position="95"/>
        <end position="111"/>
    </location>
</feature>
<dbReference type="PANTHER" id="PTHR24223:SF353">
    <property type="entry name" value="ABC TRANSPORTER ATP-BINDING PROTEIN_PERMEASE VMR1-RELATED"/>
    <property type="match status" value="1"/>
</dbReference>
<dbReference type="Gene3D" id="3.40.50.300">
    <property type="entry name" value="P-loop containing nucleotide triphosphate hydrolases"/>
    <property type="match status" value="2"/>
</dbReference>
<proteinExistence type="predicted"/>
<protein>
    <submittedName>
        <fullName evidence="13">LAFE_0E00166g1_1</fullName>
    </submittedName>
</protein>
<dbReference type="InterPro" id="IPR036640">
    <property type="entry name" value="ABC1_TM_sf"/>
</dbReference>
<feature type="transmembrane region" description="Helical" evidence="10">
    <location>
        <begin position="302"/>
        <end position="320"/>
    </location>
</feature>
<dbReference type="CDD" id="cd03250">
    <property type="entry name" value="ABCC_MRP_domain1"/>
    <property type="match status" value="1"/>
</dbReference>
<keyword evidence="5" id="KW-0547">Nucleotide-binding</keyword>
<feature type="domain" description="ABC transmembrane type-1" evidence="12">
    <location>
        <begin position="309"/>
        <end position="590"/>
    </location>
</feature>
<evidence type="ECO:0000256" key="8">
    <source>
        <dbReference type="ARBA" id="ARBA00023136"/>
    </source>
</evidence>
<dbReference type="SUPFAM" id="SSF52540">
    <property type="entry name" value="P-loop containing nucleoside triphosphate hydrolases"/>
    <property type="match status" value="2"/>
</dbReference>
<evidence type="ECO:0000256" key="6">
    <source>
        <dbReference type="ARBA" id="ARBA00022840"/>
    </source>
</evidence>
<dbReference type="OrthoDB" id="6500128at2759"/>
<dbReference type="GO" id="GO:0005524">
    <property type="term" value="F:ATP binding"/>
    <property type="evidence" value="ECO:0007669"/>
    <property type="project" value="UniProtKB-KW"/>
</dbReference>
<keyword evidence="9" id="KW-0325">Glycoprotein</keyword>
<dbReference type="STRING" id="4955.A0A1G4MC89"/>
<gene>
    <name evidence="13" type="ORF">LAFE_0E00166G</name>
</gene>
<evidence type="ECO:0000313" key="14">
    <source>
        <dbReference type="Proteomes" id="UP000190831"/>
    </source>
</evidence>
<dbReference type="PROSITE" id="PS50929">
    <property type="entry name" value="ABC_TM1F"/>
    <property type="match status" value="2"/>
</dbReference>
<feature type="domain" description="ABC transmembrane type-1" evidence="12">
    <location>
        <begin position="901"/>
        <end position="1181"/>
    </location>
</feature>
<evidence type="ECO:0000256" key="5">
    <source>
        <dbReference type="ARBA" id="ARBA00022741"/>
    </source>
</evidence>
<dbReference type="CDD" id="cd18596">
    <property type="entry name" value="ABC_6TM_VMR1_D1_like"/>
    <property type="match status" value="1"/>
</dbReference>
<evidence type="ECO:0000256" key="7">
    <source>
        <dbReference type="ARBA" id="ARBA00022989"/>
    </source>
</evidence>
<evidence type="ECO:0000256" key="4">
    <source>
        <dbReference type="ARBA" id="ARBA00022737"/>
    </source>
</evidence>
<sequence length="1477" mass="166909">MVSDNATKNLDFIVELTSRLYVPLAIFDAFLLAWCLVKSLFEKILSTVGKTESETTPLLVQRQFSETSNTHLAKLARISEAEKELYSKIVPKQEIFKALFELLFLIFFISLNESLQLQSIALSNFAESLFGDRILLSVLLLLLIYRMVLTCKRDYSSFLLVLRASSFTSYAFLFSSKVLQVTSLYLNYKIGSGEGIKTLKQLILAALLFTTALISLVNPLVLKSQNGITSCVSSEEKLSIFDYLTFSWLDSMIFKHVNVPLSLENISKLPLSDQSLFIINDFFKVNGHGHLAKLIKLFWKKLLLQCTWSFIGALITFVPALEMRNILNYIDDPENSTRRFASVFVVAMCISKIVAAVCETQAMHIGNRISMQLKTLLTTEVFNKVLNKSLLSSGNAADVSSSDGDVQNLLAVDISAVSQFSLSLHTLVQSFTMSLVALLLLYRLLSWSALIGVSTMVVLFPLNIKIAKMMKDYQSAALKYTDKKTNTINEVLGSIKNVKYLSWEIHFQKLILNLRRKEVSLLVKKLYCWTGIHFLFFVAPTLVTALTFSLSVFVQKEKISIPCAFTTLSLFAILRAPINQLATILGSFVQIRVSFHRIETFLNSSEAKNYGKLGQSYSNFKFANSSFIWNHEKSGFKLQNLNFSFKQNALNIITGPSGSGKTSLLLSILGELELVEGVLYVPNDTLHQTVYAYCSQTPWIVNTTLRDNILFFNSYHEDKYLKVISCCGLDRDICELEAGDQTIVGNNGMNLSGGQKQRVALARAIYSDSKYVILDDCLSAVDPGMVSWIFEKCLKGDLMNNRTCIMATHNNSLINHHTGFLIKMCNGKAVVEDKMYNPGKEPQAHPKKFSQKFEEPCKPCHSRSLNPEATNLREESKTTRSMNHTVYLWLIQYIGGTRIILFFTVMFFFVNAIDIFQNIWIKDWINAAEKENEYTRITEFYMGTFLLVGVLNACMVSIIMFCFLYRGLIAMSGVYQELLKSVLYAKMQFFDVTPVGRIINRFTKDFQILEQDQLVTLLLLIYSSTCFASIITLISIVTPKALIFSILLAIAYASVVLLYIPVFRDLKRYESITRSPLFEQLSEALSGFTTIRSYCKQEEFLSKFIFRIDQNNIPFLHLAVVQQWLCLRIEVLSSFVLGACGAFCVSNAKEIGAGLAGVCLNLAMPFSLNALWIATVSSNFEVNMISAERIKEYTEIHSELGEQTINLPHDWHSNGKIEFKNVFMRYAPNQSDVLKNVTFEVHPNSRVAIVGRTGSGKSTILNLLCRFIEPTKGQVKIGNVNIQNIKLDVLRKALTIVPQDPILFSGSIRSNIDPFMKHSDVELKTLVRKFNLVYTGFCEDYHEFINTYVEDRGKNLSQGQRQIICLMRAFLKRPNILILDEATASIDNNTEVAIQEALQEFSTDNITITIAHRMRTIIDYDEIVVLDSGIIKQIGHPYVLLKQKSGLFYEMCMESGELNFLESISKQAYMGTVCRGC</sequence>
<keyword evidence="3 10" id="KW-0812">Transmembrane</keyword>
<dbReference type="PROSITE" id="PS50893">
    <property type="entry name" value="ABC_TRANSPORTER_2"/>
    <property type="match status" value="2"/>
</dbReference>